<dbReference type="Proteomes" id="UP000694920">
    <property type="component" value="Unplaced"/>
</dbReference>
<dbReference type="InterPro" id="IPR036265">
    <property type="entry name" value="HIT-like_sf"/>
</dbReference>
<evidence type="ECO:0000313" key="17">
    <source>
        <dbReference type="RefSeq" id="XP_024937788.1"/>
    </source>
</evidence>
<sequence>MANIPIFQYDSNDFHYIIDDSNRDASNFDSLLKEKWEQAEKNGILRYKLNIKEWKILEGQYRFLAQLNTDRALNRRQPEDISSMNQSFDPGRFNFTKISEKEIYFYVGSEDGNDAIVVNISPIEWGHCLFIPERFKCLPQRITKYSLNKIIELMLLSNSPYLRAVFNSLCAHASVNHLHWHLYYLKHQMLLEYIGLQQLAGPIFCLTDFPSKGFCLKLSFFPGNNIYKLVEWAYKIVDYLQESEIAHNVYITRAKMESKDKEYNDLRVYIWGRNSSIGIKDTRSFVPAVCELFGHLSIRSEQSYQNITEDEVAATVNQVCSSKFNAVKEKIRKLAVNNTMSEEPSDILLIHKK</sequence>
<comment type="similarity">
    <text evidence="4">Belongs to the GDPGP1 family.</text>
</comment>
<dbReference type="GO" id="GO:0080048">
    <property type="term" value="F:GDP-D-glucose phosphorylase activity"/>
    <property type="evidence" value="ECO:0007669"/>
    <property type="project" value="UniProtKB-EC"/>
</dbReference>
<dbReference type="GO" id="GO:0006006">
    <property type="term" value="P:glucose metabolic process"/>
    <property type="evidence" value="ECO:0007669"/>
    <property type="project" value="TreeGrafter"/>
</dbReference>
<dbReference type="KEGG" id="ccin:107264777"/>
<evidence type="ECO:0000256" key="2">
    <source>
        <dbReference type="ARBA" id="ARBA00003049"/>
    </source>
</evidence>
<evidence type="ECO:0000256" key="12">
    <source>
        <dbReference type="ARBA" id="ARBA00022801"/>
    </source>
</evidence>
<evidence type="ECO:0000313" key="16">
    <source>
        <dbReference type="RefSeq" id="XP_015588884.1"/>
    </source>
</evidence>
<evidence type="ECO:0000256" key="7">
    <source>
        <dbReference type="ARBA" id="ARBA00022490"/>
    </source>
</evidence>
<name>A0AAJ7VYD4_CEPCN</name>
<keyword evidence="10" id="KW-0548">Nucleotidyltransferase</keyword>
<evidence type="ECO:0000256" key="10">
    <source>
        <dbReference type="ARBA" id="ARBA00022695"/>
    </source>
</evidence>
<keyword evidence="7" id="KW-0963">Cytoplasm</keyword>
<dbReference type="RefSeq" id="XP_015588884.1">
    <property type="nucleotide sequence ID" value="XM_015733398.2"/>
</dbReference>
<evidence type="ECO:0000313" key="15">
    <source>
        <dbReference type="Proteomes" id="UP000694920"/>
    </source>
</evidence>
<feature type="domain" description="GDPGP1-like C-terminal" evidence="13">
    <location>
        <begin position="203"/>
        <end position="335"/>
    </location>
</feature>
<dbReference type="EC" id="2.7.7.78" evidence="5"/>
<evidence type="ECO:0000256" key="8">
    <source>
        <dbReference type="ARBA" id="ARBA00022658"/>
    </source>
</evidence>
<keyword evidence="11" id="KW-0547">Nucleotide-binding</keyword>
<feature type="domain" description="GDPGP1-like N-terminal" evidence="14">
    <location>
        <begin position="27"/>
        <end position="183"/>
    </location>
</feature>
<comment type="catalytic activity">
    <reaction evidence="1">
        <text>GDP-alpha-D-glucose + phosphate = alpha-D-glucose 1-phosphate + GDP + H(+)</text>
        <dbReference type="Rhea" id="RHEA:30387"/>
        <dbReference type="ChEBI" id="CHEBI:15378"/>
        <dbReference type="ChEBI" id="CHEBI:43474"/>
        <dbReference type="ChEBI" id="CHEBI:58189"/>
        <dbReference type="ChEBI" id="CHEBI:58601"/>
        <dbReference type="ChEBI" id="CHEBI:62230"/>
        <dbReference type="EC" id="2.7.7.78"/>
    </reaction>
</comment>
<evidence type="ECO:0000256" key="9">
    <source>
        <dbReference type="ARBA" id="ARBA00022679"/>
    </source>
</evidence>
<reference evidence="16 17" key="1">
    <citation type="submission" date="2025-04" db="UniProtKB">
        <authorList>
            <consortium name="RefSeq"/>
        </authorList>
    </citation>
    <scope>IDENTIFICATION</scope>
</reference>
<keyword evidence="15" id="KW-1185">Reference proteome</keyword>
<dbReference type="GeneID" id="107264777"/>
<protein>
    <recommendedName>
        <fullName evidence="6">GDP-D-glucose phosphorylase 1</fullName>
        <ecNumber evidence="5">2.7.7.78</ecNumber>
    </recommendedName>
</protein>
<dbReference type="InterPro" id="IPR026506">
    <property type="entry name" value="GDPGP"/>
</dbReference>
<dbReference type="GO" id="GO:0000166">
    <property type="term" value="F:nucleotide binding"/>
    <property type="evidence" value="ECO:0007669"/>
    <property type="project" value="UniProtKB-KW"/>
</dbReference>
<evidence type="ECO:0000256" key="1">
    <source>
        <dbReference type="ARBA" id="ARBA00000063"/>
    </source>
</evidence>
<gene>
    <name evidence="16 17" type="primary">LOC107264777</name>
</gene>
<dbReference type="InterPro" id="IPR058865">
    <property type="entry name" value="GDPGP1_C"/>
</dbReference>
<dbReference type="GO" id="GO:0016787">
    <property type="term" value="F:hydrolase activity"/>
    <property type="evidence" value="ECO:0007669"/>
    <property type="project" value="UniProtKB-KW"/>
</dbReference>
<evidence type="ECO:0000259" key="14">
    <source>
        <dbReference type="Pfam" id="PF26217"/>
    </source>
</evidence>
<dbReference type="AlphaFoldDB" id="A0AAJ7VYD4"/>
<dbReference type="InterPro" id="IPR058866">
    <property type="entry name" value="GDPGP1_N"/>
</dbReference>
<comment type="function">
    <text evidence="2">Specific and highly efficient GDP-D-glucose phosphorylase regulating the levels of GDP-D-glucose in cells.</text>
</comment>
<dbReference type="PANTHER" id="PTHR20884">
    <property type="entry name" value="GDP-D-GLUCOSE PHOSPHORYLASE 1"/>
    <property type="match status" value="1"/>
</dbReference>
<dbReference type="PANTHER" id="PTHR20884:SF8">
    <property type="entry name" value="GDP-D-GLUCOSE PHOSPHORYLASE 1"/>
    <property type="match status" value="1"/>
</dbReference>
<organism evidence="15 17">
    <name type="scientific">Cephus cinctus</name>
    <name type="common">Wheat stem sawfly</name>
    <dbReference type="NCBI Taxonomy" id="211228"/>
    <lineage>
        <taxon>Eukaryota</taxon>
        <taxon>Metazoa</taxon>
        <taxon>Ecdysozoa</taxon>
        <taxon>Arthropoda</taxon>
        <taxon>Hexapoda</taxon>
        <taxon>Insecta</taxon>
        <taxon>Pterygota</taxon>
        <taxon>Neoptera</taxon>
        <taxon>Endopterygota</taxon>
        <taxon>Hymenoptera</taxon>
        <taxon>Cephoidea</taxon>
        <taxon>Cephidae</taxon>
        <taxon>Cephus</taxon>
    </lineage>
</organism>
<evidence type="ECO:0000256" key="5">
    <source>
        <dbReference type="ARBA" id="ARBA00012507"/>
    </source>
</evidence>
<evidence type="ECO:0000256" key="6">
    <source>
        <dbReference type="ARBA" id="ARBA00018857"/>
    </source>
</evidence>
<dbReference type="RefSeq" id="XP_024937788.1">
    <property type="nucleotide sequence ID" value="XM_025082020.1"/>
</dbReference>
<proteinExistence type="inferred from homology"/>
<keyword evidence="12" id="KW-0378">Hydrolase</keyword>
<dbReference type="GO" id="GO:0005085">
    <property type="term" value="F:guanyl-nucleotide exchange factor activity"/>
    <property type="evidence" value="ECO:0007669"/>
    <property type="project" value="UniProtKB-KW"/>
</dbReference>
<comment type="subcellular location">
    <subcellularLocation>
        <location evidence="3">Cytoplasm</location>
    </subcellularLocation>
</comment>
<evidence type="ECO:0000256" key="11">
    <source>
        <dbReference type="ARBA" id="ARBA00022741"/>
    </source>
</evidence>
<keyword evidence="9" id="KW-0808">Transferase</keyword>
<evidence type="ECO:0000259" key="13">
    <source>
        <dbReference type="Pfam" id="PF26216"/>
    </source>
</evidence>
<dbReference type="Pfam" id="PF26216">
    <property type="entry name" value="GDPGP1_C"/>
    <property type="match status" value="1"/>
</dbReference>
<evidence type="ECO:0000256" key="3">
    <source>
        <dbReference type="ARBA" id="ARBA00004496"/>
    </source>
</evidence>
<evidence type="ECO:0000256" key="4">
    <source>
        <dbReference type="ARBA" id="ARBA00006451"/>
    </source>
</evidence>
<keyword evidence="8" id="KW-0344">Guanine-nucleotide releasing factor</keyword>
<dbReference type="GO" id="GO:0005737">
    <property type="term" value="C:cytoplasm"/>
    <property type="evidence" value="ECO:0007669"/>
    <property type="project" value="UniProtKB-SubCell"/>
</dbReference>
<dbReference type="Pfam" id="PF26217">
    <property type="entry name" value="GDPGP1_N"/>
    <property type="match status" value="1"/>
</dbReference>
<dbReference type="SUPFAM" id="SSF54197">
    <property type="entry name" value="HIT-like"/>
    <property type="match status" value="1"/>
</dbReference>
<accession>A0AAJ7VYD4</accession>